<dbReference type="GeneID" id="70192401"/>
<dbReference type="RefSeq" id="XP_046004518.1">
    <property type="nucleotide sequence ID" value="XM_046162855.1"/>
</dbReference>
<accession>A0A9P8XS48</accession>
<protein>
    <recommendedName>
        <fullName evidence="1">Non-canonical purine NTP phosphatase/PRRC1 domain-containing protein</fullName>
    </recommendedName>
</protein>
<organism evidence="2 3">
    <name type="scientific">Microdochium trichocladiopsis</name>
    <dbReference type="NCBI Taxonomy" id="1682393"/>
    <lineage>
        <taxon>Eukaryota</taxon>
        <taxon>Fungi</taxon>
        <taxon>Dikarya</taxon>
        <taxon>Ascomycota</taxon>
        <taxon>Pezizomycotina</taxon>
        <taxon>Sordariomycetes</taxon>
        <taxon>Xylariomycetidae</taxon>
        <taxon>Xylariales</taxon>
        <taxon>Microdochiaceae</taxon>
        <taxon>Microdochium</taxon>
    </lineage>
</organism>
<evidence type="ECO:0000313" key="3">
    <source>
        <dbReference type="Proteomes" id="UP000756346"/>
    </source>
</evidence>
<proteinExistence type="predicted"/>
<evidence type="ECO:0000259" key="1">
    <source>
        <dbReference type="Pfam" id="PF01931"/>
    </source>
</evidence>
<gene>
    <name evidence="2" type="ORF">B0I36DRAFT_436771</name>
</gene>
<dbReference type="Proteomes" id="UP000756346">
    <property type="component" value="Unassembled WGS sequence"/>
</dbReference>
<dbReference type="OrthoDB" id="4968544at2759"/>
<name>A0A9P8XS48_9PEZI</name>
<reference evidence="2" key="1">
    <citation type="journal article" date="2021" name="Nat. Commun.">
        <title>Genetic determinants of endophytism in the Arabidopsis root mycobiome.</title>
        <authorList>
            <person name="Mesny F."/>
            <person name="Miyauchi S."/>
            <person name="Thiergart T."/>
            <person name="Pickel B."/>
            <person name="Atanasova L."/>
            <person name="Karlsson M."/>
            <person name="Huettel B."/>
            <person name="Barry K.W."/>
            <person name="Haridas S."/>
            <person name="Chen C."/>
            <person name="Bauer D."/>
            <person name="Andreopoulos W."/>
            <person name="Pangilinan J."/>
            <person name="LaButti K."/>
            <person name="Riley R."/>
            <person name="Lipzen A."/>
            <person name="Clum A."/>
            <person name="Drula E."/>
            <person name="Henrissat B."/>
            <person name="Kohler A."/>
            <person name="Grigoriev I.V."/>
            <person name="Martin F.M."/>
            <person name="Hacquard S."/>
        </authorList>
    </citation>
    <scope>NUCLEOTIDE SEQUENCE</scope>
    <source>
        <strain evidence="2">MPI-CAGE-CH-0230</strain>
    </source>
</reference>
<dbReference type="Pfam" id="PF01931">
    <property type="entry name" value="NTPase_I-T"/>
    <property type="match status" value="1"/>
</dbReference>
<dbReference type="EMBL" id="JAGTJQ010000015">
    <property type="protein sequence ID" value="KAH7012142.1"/>
    <property type="molecule type" value="Genomic_DNA"/>
</dbReference>
<evidence type="ECO:0000313" key="2">
    <source>
        <dbReference type="EMBL" id="KAH7012142.1"/>
    </source>
</evidence>
<dbReference type="InterPro" id="IPR026533">
    <property type="entry name" value="NTPase/PRRC1"/>
</dbReference>
<dbReference type="SUPFAM" id="SSF52972">
    <property type="entry name" value="ITPase-like"/>
    <property type="match status" value="1"/>
</dbReference>
<dbReference type="Gene3D" id="3.90.950.10">
    <property type="match status" value="1"/>
</dbReference>
<dbReference type="AlphaFoldDB" id="A0A9P8XS48"/>
<sequence>MQFWSIGCDGKMTEATPPTISYGCNTITFKDQFDCGRTTEYSVDSSKTSPSSATKACEPELTLARMRLKSGQGCLVQQDLETVFKECGDNVSWISDRRSPVVRYLTLHVNTVDTGTGADRDRSPEPRAFIFGQKECVERLFEAVEGIKRLRERIPDIEALRNTEKRVVMSPEDLRQLHSVIPNMSNHTTELAIKSIIQPFIRVIIPTENKHKITIIKEYFAKLVAEKTEVTYDRIPVRSGVGEQPYNAAGALGALNRIQNAVASIKASGETMNTFVVAIENYIQVKGIDRPTDFGIIVAYNVTDDTYAVKVSDGVTIDKDFVEAAQMYGYESNNENFGSVTVGGVLASRFPSIDKANWHEVVAGVPRYRLLTEAIESLSLP</sequence>
<keyword evidence="3" id="KW-1185">Reference proteome</keyword>
<comment type="caution">
    <text evidence="2">The sequence shown here is derived from an EMBL/GenBank/DDBJ whole genome shotgun (WGS) entry which is preliminary data.</text>
</comment>
<feature type="domain" description="Non-canonical purine NTP phosphatase/PRRC1" evidence="1">
    <location>
        <begin position="207"/>
        <end position="326"/>
    </location>
</feature>
<dbReference type="InterPro" id="IPR029001">
    <property type="entry name" value="ITPase-like_fam"/>
</dbReference>